<dbReference type="OrthoDB" id="9805807at2"/>
<dbReference type="SUPFAM" id="SSF53383">
    <property type="entry name" value="PLP-dependent transferases"/>
    <property type="match status" value="1"/>
</dbReference>
<comment type="cofactor">
    <cofactor evidence="1 3 5">
        <name>pyridoxal 5'-phosphate</name>
        <dbReference type="ChEBI" id="CHEBI:597326"/>
    </cofactor>
</comment>
<dbReference type="Gene3D" id="3.40.640.10">
    <property type="entry name" value="Type I PLP-dependent aspartate aminotransferase-like (Major domain)"/>
    <property type="match status" value="1"/>
</dbReference>
<dbReference type="InterPro" id="IPR015424">
    <property type="entry name" value="PyrdxlP-dep_Trfase"/>
</dbReference>
<dbReference type="EC" id="2.5.1.-" evidence="3"/>
<dbReference type="PATRIC" id="fig|381306.5.peg.2727"/>
<dbReference type="InterPro" id="IPR000277">
    <property type="entry name" value="Cys/Met-Metab_PyrdxlP-dep_enz"/>
</dbReference>
<reference evidence="7" key="1">
    <citation type="submission" date="2016-10" db="EMBL/GenBank/DDBJ databases">
        <authorList>
            <person name="Varghese N."/>
        </authorList>
    </citation>
    <scope>NUCLEOTIDE SEQUENCE [LARGE SCALE GENOMIC DNA]</scope>
    <source>
        <strain evidence="7">HL 19</strain>
    </source>
</reference>
<dbReference type="GO" id="GO:0019346">
    <property type="term" value="P:transsulfuration"/>
    <property type="evidence" value="ECO:0007669"/>
    <property type="project" value="InterPro"/>
</dbReference>
<dbReference type="GO" id="GO:0016765">
    <property type="term" value="F:transferase activity, transferring alkyl or aryl (other than methyl) groups"/>
    <property type="evidence" value="ECO:0007669"/>
    <property type="project" value="UniProtKB-UniRule"/>
</dbReference>
<comment type="pathway">
    <text evidence="3">Amino-acid biosynthesis; L-methionine biosynthesis via de novo pathway; L-homocysteine from O-succinyl-L-homoserine: step 1/1.</text>
</comment>
<dbReference type="EMBL" id="FMUN01000008">
    <property type="protein sequence ID" value="SCY60954.1"/>
    <property type="molecule type" value="Genomic_DNA"/>
</dbReference>
<dbReference type="RefSeq" id="WP_054965812.1">
    <property type="nucleotide sequence ID" value="NZ_FMUN01000008.1"/>
</dbReference>
<evidence type="ECO:0000256" key="4">
    <source>
        <dbReference type="PIRSR" id="PIRSR001434-2"/>
    </source>
</evidence>
<dbReference type="GO" id="GO:0071266">
    <property type="term" value="P:'de novo' L-methionine biosynthetic process"/>
    <property type="evidence" value="ECO:0007669"/>
    <property type="project" value="UniProtKB-UniRule"/>
</dbReference>
<keyword evidence="2 3" id="KW-0663">Pyridoxal phosphate</keyword>
<evidence type="ECO:0000256" key="5">
    <source>
        <dbReference type="RuleBase" id="RU362118"/>
    </source>
</evidence>
<dbReference type="Pfam" id="PF01053">
    <property type="entry name" value="Cys_Met_Meta_PP"/>
    <property type="match status" value="1"/>
</dbReference>
<dbReference type="CDD" id="cd00614">
    <property type="entry name" value="CGS_like"/>
    <property type="match status" value="1"/>
</dbReference>
<dbReference type="Gene3D" id="3.90.1150.10">
    <property type="entry name" value="Aspartate Aminotransferase, domain 1"/>
    <property type="match status" value="1"/>
</dbReference>
<comment type="catalytic activity">
    <reaction evidence="3">
        <text>O-succinyl-L-homoserine + hydrogen sulfide = L-homocysteine + succinate</text>
        <dbReference type="Rhea" id="RHEA:27826"/>
        <dbReference type="ChEBI" id="CHEBI:29919"/>
        <dbReference type="ChEBI" id="CHEBI:30031"/>
        <dbReference type="ChEBI" id="CHEBI:57661"/>
        <dbReference type="ChEBI" id="CHEBI:58199"/>
    </reaction>
</comment>
<keyword evidence="3" id="KW-0028">Amino-acid biosynthesis</keyword>
<keyword evidence="7" id="KW-1185">Reference proteome</keyword>
<name>A0A0P9EDN2_9GAMM</name>
<dbReference type="PANTHER" id="PTHR11808">
    <property type="entry name" value="TRANS-SULFURATION ENZYME FAMILY MEMBER"/>
    <property type="match status" value="1"/>
</dbReference>
<gene>
    <name evidence="3" type="primary">metZ</name>
    <name evidence="6" type="ORF">SAMN05661077_2668</name>
</gene>
<dbReference type="GO" id="GO:0005737">
    <property type="term" value="C:cytoplasm"/>
    <property type="evidence" value="ECO:0007669"/>
    <property type="project" value="TreeGrafter"/>
</dbReference>
<evidence type="ECO:0000313" key="7">
    <source>
        <dbReference type="Proteomes" id="UP000183104"/>
    </source>
</evidence>
<keyword evidence="3" id="KW-0808">Transferase</keyword>
<dbReference type="AlphaFoldDB" id="A0A0P9EDN2"/>
<dbReference type="HAMAP" id="MF_02056">
    <property type="entry name" value="MetZ"/>
    <property type="match status" value="1"/>
</dbReference>
<evidence type="ECO:0000313" key="6">
    <source>
        <dbReference type="EMBL" id="SCY60954.1"/>
    </source>
</evidence>
<evidence type="ECO:0000256" key="1">
    <source>
        <dbReference type="ARBA" id="ARBA00001933"/>
    </source>
</evidence>
<keyword evidence="3" id="KW-0486">Methionine biosynthesis</keyword>
<dbReference type="PROSITE" id="PS00868">
    <property type="entry name" value="CYS_MET_METAB_PP"/>
    <property type="match status" value="1"/>
</dbReference>
<evidence type="ECO:0000256" key="3">
    <source>
        <dbReference type="HAMAP-Rule" id="MF_02056"/>
    </source>
</evidence>
<dbReference type="NCBIfam" id="NF006003">
    <property type="entry name" value="PRK08133.1"/>
    <property type="match status" value="1"/>
</dbReference>
<dbReference type="STRING" id="381306.AN478_06525"/>
<sequence length="396" mass="42195">MSEEDAHFETRGIRTGIHRTGEKEHSEALFPTSSFVFDSAEEAAARFAGESPGNIYSRFTNPTVRAFEERLASLEGGERGVAFASGMGAITATLMGLLNAGDHVVASNSLFGSTTGLLNNIFSRFGVTTTFVDPADGEAWSAAVTEQTRLFFLETPSNPGMAVADIADLAGRAHEAGAWLVVDNCFCTPALQRPLALGADLVIHSATKYLDGQGRCVGGAVVGPEALAGDKVFPILRTAGITMSPFNAWVFLKGLETLSLRMERHCDNAEQVAGYLAERLGAERVRYPGLPNHPGHELARRQQDRFGGLLAFDLPGGREDAFRFINALKIPSITANLGDTKTTVTHPASTTHARVSEAERQAGGVTEGLVRISVGLENAEDLKADLEQALAAARLL</sequence>
<dbReference type="InterPro" id="IPR054542">
    <property type="entry name" value="Cys_met_metab_PP"/>
</dbReference>
<accession>A0A0P9EDN2</accession>
<comment type="similarity">
    <text evidence="3">Belongs to the trans-sulfuration enzymes family. MetZ subfamily.</text>
</comment>
<evidence type="ECO:0000256" key="2">
    <source>
        <dbReference type="ARBA" id="ARBA00022898"/>
    </source>
</evidence>
<dbReference type="GO" id="GO:0071268">
    <property type="term" value="P:homocysteine biosynthetic process"/>
    <property type="evidence" value="ECO:0007669"/>
    <property type="project" value="InterPro"/>
</dbReference>
<dbReference type="UniPathway" id="UPA00051">
    <property type="reaction ID" value="UER00449"/>
</dbReference>
<dbReference type="InterPro" id="IPR015422">
    <property type="entry name" value="PyrdxlP-dep_Trfase_small"/>
</dbReference>
<dbReference type="GO" id="GO:0030170">
    <property type="term" value="F:pyridoxal phosphate binding"/>
    <property type="evidence" value="ECO:0007669"/>
    <property type="project" value="UniProtKB-UniRule"/>
</dbReference>
<dbReference type="NCBIfam" id="TIGR01325">
    <property type="entry name" value="O_suc_HS_sulf"/>
    <property type="match status" value="1"/>
</dbReference>
<dbReference type="Proteomes" id="UP000183104">
    <property type="component" value="Unassembled WGS sequence"/>
</dbReference>
<dbReference type="InterPro" id="IPR015421">
    <property type="entry name" value="PyrdxlP-dep_Trfase_major"/>
</dbReference>
<comment type="subunit">
    <text evidence="3">Homotetramer.</text>
</comment>
<dbReference type="PANTHER" id="PTHR11808:SF80">
    <property type="entry name" value="CYSTATHIONINE GAMMA-LYASE"/>
    <property type="match status" value="1"/>
</dbReference>
<dbReference type="PIRSF" id="PIRSF001434">
    <property type="entry name" value="CGS"/>
    <property type="match status" value="1"/>
</dbReference>
<dbReference type="FunFam" id="3.40.640.10:FF:000046">
    <property type="entry name" value="Cystathionine gamma-lyase"/>
    <property type="match status" value="1"/>
</dbReference>
<organism evidence="6 7">
    <name type="scientific">Thiohalorhabdus denitrificans</name>
    <dbReference type="NCBI Taxonomy" id="381306"/>
    <lineage>
        <taxon>Bacteria</taxon>
        <taxon>Pseudomonadati</taxon>
        <taxon>Pseudomonadota</taxon>
        <taxon>Gammaproteobacteria</taxon>
        <taxon>Thiohalorhabdales</taxon>
        <taxon>Thiohalorhabdaceae</taxon>
        <taxon>Thiohalorhabdus</taxon>
    </lineage>
</organism>
<dbReference type="InterPro" id="IPR006234">
    <property type="entry name" value="O-succ-hSer_sulfhydrylase"/>
</dbReference>
<protein>
    <recommendedName>
        <fullName evidence="3">O-succinylhomoserine sulfhydrylase</fullName>
        <shortName evidence="3">OSH sulfhydrylase</shortName>
        <shortName evidence="3">OSHS sulfhydrylase</shortName>
        <ecNumber evidence="3">2.5.1.-</ecNumber>
    </recommendedName>
</protein>
<feature type="modified residue" description="N6-(pyridoxal phosphate)lysine" evidence="3 4">
    <location>
        <position position="208"/>
    </location>
</feature>
<dbReference type="GO" id="GO:0016846">
    <property type="term" value="F:carbon-sulfur lyase activity"/>
    <property type="evidence" value="ECO:0007669"/>
    <property type="project" value="TreeGrafter"/>
</dbReference>
<comment type="function">
    <text evidence="3">Catalyzes the formation of L-homocysteine from O-succinyl-L-homoserine (OSHS) and hydrogen sulfide.</text>
</comment>
<proteinExistence type="inferred from homology"/>
<dbReference type="FunFam" id="3.90.1150.10:FF:000033">
    <property type="entry name" value="Cystathionine gamma-synthase"/>
    <property type="match status" value="1"/>
</dbReference>